<protein>
    <submittedName>
        <fullName evidence="6">IclR family transcriptional regulator</fullName>
    </submittedName>
</protein>
<dbReference type="EMBL" id="BOPO01000053">
    <property type="protein sequence ID" value="GIL27864.1"/>
    <property type="molecule type" value="Genomic_DNA"/>
</dbReference>
<organism evidence="6 7">
    <name type="scientific">Actinocatenispora comari</name>
    <dbReference type="NCBI Taxonomy" id="2807577"/>
    <lineage>
        <taxon>Bacteria</taxon>
        <taxon>Bacillati</taxon>
        <taxon>Actinomycetota</taxon>
        <taxon>Actinomycetes</taxon>
        <taxon>Micromonosporales</taxon>
        <taxon>Micromonosporaceae</taxon>
        <taxon>Actinocatenispora</taxon>
    </lineage>
</organism>
<dbReference type="InterPro" id="IPR029016">
    <property type="entry name" value="GAF-like_dom_sf"/>
</dbReference>
<dbReference type="InterPro" id="IPR014757">
    <property type="entry name" value="Tscrpt_reg_IclR_C"/>
</dbReference>
<dbReference type="Pfam" id="PF09339">
    <property type="entry name" value="HTH_IclR"/>
    <property type="match status" value="1"/>
</dbReference>
<dbReference type="SUPFAM" id="SSF46785">
    <property type="entry name" value="Winged helix' DNA-binding domain"/>
    <property type="match status" value="1"/>
</dbReference>
<evidence type="ECO:0000313" key="7">
    <source>
        <dbReference type="Proteomes" id="UP000614996"/>
    </source>
</evidence>
<reference evidence="7" key="1">
    <citation type="journal article" date="2021" name="Int. J. Syst. Evol. Microbiol.">
        <title>Actinocatenispora comari sp. nov., an endophytic actinomycete isolated from aerial parts of Comarum salesowianum.</title>
        <authorList>
            <person name="Oyunbileg N."/>
            <person name="Iizaka Y."/>
            <person name="Hamada M."/>
            <person name="Davaapurev B.O."/>
            <person name="Fukumoto A."/>
            <person name="Tsetseg B."/>
            <person name="Kato F."/>
            <person name="Tamura T."/>
            <person name="Batkhuu J."/>
            <person name="Anzai Y."/>
        </authorList>
    </citation>
    <scope>NUCLEOTIDE SEQUENCE [LARGE SCALE GENOMIC DNA]</scope>
    <source>
        <strain evidence="7">NUM-2625</strain>
    </source>
</reference>
<feature type="domain" description="IclR-ED" evidence="5">
    <location>
        <begin position="71"/>
        <end position="255"/>
    </location>
</feature>
<dbReference type="Pfam" id="PF01614">
    <property type="entry name" value="IclR_C"/>
    <property type="match status" value="1"/>
</dbReference>
<evidence type="ECO:0000259" key="4">
    <source>
        <dbReference type="PROSITE" id="PS51077"/>
    </source>
</evidence>
<evidence type="ECO:0000259" key="5">
    <source>
        <dbReference type="PROSITE" id="PS51078"/>
    </source>
</evidence>
<dbReference type="PROSITE" id="PS51077">
    <property type="entry name" value="HTH_ICLR"/>
    <property type="match status" value="1"/>
</dbReference>
<dbReference type="InterPro" id="IPR050707">
    <property type="entry name" value="HTH_MetabolicPath_Reg"/>
</dbReference>
<keyword evidence="1" id="KW-0805">Transcription regulation</keyword>
<dbReference type="InterPro" id="IPR005471">
    <property type="entry name" value="Tscrpt_reg_IclR_N"/>
</dbReference>
<dbReference type="AlphaFoldDB" id="A0A8J4ENN3"/>
<dbReference type="PROSITE" id="PS51078">
    <property type="entry name" value="ICLR_ED"/>
    <property type="match status" value="1"/>
</dbReference>
<proteinExistence type="predicted"/>
<dbReference type="GO" id="GO:0003700">
    <property type="term" value="F:DNA-binding transcription factor activity"/>
    <property type="evidence" value="ECO:0007669"/>
    <property type="project" value="TreeGrafter"/>
</dbReference>
<feature type="domain" description="HTH iclR-type" evidence="4">
    <location>
        <begin position="8"/>
        <end position="70"/>
    </location>
</feature>
<dbReference type="Gene3D" id="1.10.10.10">
    <property type="entry name" value="Winged helix-like DNA-binding domain superfamily/Winged helix DNA-binding domain"/>
    <property type="match status" value="1"/>
</dbReference>
<dbReference type="RefSeq" id="WP_207125584.1">
    <property type="nucleotide sequence ID" value="NZ_BOPO01000053.1"/>
</dbReference>
<evidence type="ECO:0000256" key="2">
    <source>
        <dbReference type="ARBA" id="ARBA00023125"/>
    </source>
</evidence>
<dbReference type="PANTHER" id="PTHR30136">
    <property type="entry name" value="HELIX-TURN-HELIX TRANSCRIPTIONAL REGULATOR, ICLR FAMILY"/>
    <property type="match status" value="1"/>
</dbReference>
<evidence type="ECO:0000256" key="3">
    <source>
        <dbReference type="ARBA" id="ARBA00023163"/>
    </source>
</evidence>
<gene>
    <name evidence="6" type="ORF">NUM_31180</name>
</gene>
<dbReference type="GO" id="GO:0003677">
    <property type="term" value="F:DNA binding"/>
    <property type="evidence" value="ECO:0007669"/>
    <property type="project" value="UniProtKB-KW"/>
</dbReference>
<sequence>MAAEPAPNQSVERAAALLRALAEGHGDIRASDLAAAAGLGLSTTSRLLATMESLDLVVRDGGAGAYRLGPLALTLGGAAANQSRVYREARQHMQNLAGRLGLGVNLATRDGDHLLYLFNTEGPAAPKAFTLTGQRNPLHATGLGKSLLAGLDAAGRRALLPADRLTAFTARTVTDHDALDAEVDLVLTRGYATEIEELALGRACVAAPIRDRGNEVVAAVSISGPLSALDLSHRRDELGQAALELADTVSTALGYRAVALPPQALAAPPESAG</sequence>
<accession>A0A8J4ENN3</accession>
<dbReference type="Proteomes" id="UP000614996">
    <property type="component" value="Unassembled WGS sequence"/>
</dbReference>
<dbReference type="SUPFAM" id="SSF55781">
    <property type="entry name" value="GAF domain-like"/>
    <property type="match status" value="1"/>
</dbReference>
<dbReference type="InterPro" id="IPR036388">
    <property type="entry name" value="WH-like_DNA-bd_sf"/>
</dbReference>
<comment type="caution">
    <text evidence="6">The sequence shown here is derived from an EMBL/GenBank/DDBJ whole genome shotgun (WGS) entry which is preliminary data.</text>
</comment>
<keyword evidence="7" id="KW-1185">Reference proteome</keyword>
<evidence type="ECO:0000313" key="6">
    <source>
        <dbReference type="EMBL" id="GIL27864.1"/>
    </source>
</evidence>
<dbReference type="PANTHER" id="PTHR30136:SF24">
    <property type="entry name" value="HTH-TYPE TRANSCRIPTIONAL REPRESSOR ALLR"/>
    <property type="match status" value="1"/>
</dbReference>
<dbReference type="InterPro" id="IPR036390">
    <property type="entry name" value="WH_DNA-bd_sf"/>
</dbReference>
<dbReference type="SMART" id="SM00346">
    <property type="entry name" value="HTH_ICLR"/>
    <property type="match status" value="1"/>
</dbReference>
<name>A0A8J4ENN3_9ACTN</name>
<evidence type="ECO:0000256" key="1">
    <source>
        <dbReference type="ARBA" id="ARBA00023015"/>
    </source>
</evidence>
<dbReference type="GO" id="GO:0045892">
    <property type="term" value="P:negative regulation of DNA-templated transcription"/>
    <property type="evidence" value="ECO:0007669"/>
    <property type="project" value="TreeGrafter"/>
</dbReference>
<dbReference type="Gene3D" id="3.30.450.40">
    <property type="match status" value="1"/>
</dbReference>
<keyword evidence="2" id="KW-0238">DNA-binding</keyword>
<keyword evidence="3" id="KW-0804">Transcription</keyword>